<dbReference type="AlphaFoldDB" id="A0A8T1V4T7"/>
<gene>
    <name evidence="2" type="ORF">PHYBOEH_001637</name>
</gene>
<sequence length="349" mass="39356">MKTVDANAIFEPDKLYDLLDESVAGIAEFLLPLVFAGHVNQITWIKPSWATQIPTGVFKQLAIGKRRSTGSMGVMSELPYFVEDGLFCPEEDMEPSSVRHWDLFATELSSLAVTEGAMANARENSKAYILDVDLDYFSTWNPFRRSLEAFIGDSAVEIVKRVFSYMRYKCKTLGAMTAKECSEKKPFIELLKRLQDADARESKSVRGSEWAKVVTELVSLYPEAEQLFQEFALVLEQHREDEVARREIWDSGPFLDLPHHESSEVEIESMVDGLEHFFHAHTLDASNPPALVTIAKSTGDEFLPPKQLETVLASVLKMLERVFGKVSTQFVAYDPVEGADEVQTDTSRR</sequence>
<dbReference type="Pfam" id="PF12640">
    <property type="entry name" value="UPF0489"/>
    <property type="match status" value="1"/>
</dbReference>
<evidence type="ECO:0000256" key="1">
    <source>
        <dbReference type="ARBA" id="ARBA00007099"/>
    </source>
</evidence>
<dbReference type="InterPro" id="IPR024131">
    <property type="entry name" value="UPF0489"/>
</dbReference>
<dbReference type="PANTHER" id="PTHR13225:SF3">
    <property type="entry name" value="UPF0489 PROTEIN C5ORF22"/>
    <property type="match status" value="1"/>
</dbReference>
<comment type="similarity">
    <text evidence="1">Belongs to the UPF0489 family.</text>
</comment>
<dbReference type="Proteomes" id="UP000693981">
    <property type="component" value="Unassembled WGS sequence"/>
</dbReference>
<dbReference type="OrthoDB" id="418142at2759"/>
<name>A0A8T1V4T7_9STRA</name>
<evidence type="ECO:0000313" key="2">
    <source>
        <dbReference type="EMBL" id="KAG7376287.1"/>
    </source>
</evidence>
<proteinExistence type="inferred from homology"/>
<dbReference type="EMBL" id="JAGDFL010001363">
    <property type="protein sequence ID" value="KAG7376287.1"/>
    <property type="molecule type" value="Genomic_DNA"/>
</dbReference>
<keyword evidence="3" id="KW-1185">Reference proteome</keyword>
<protein>
    <submittedName>
        <fullName evidence="2">Uncharacterized protein</fullName>
    </submittedName>
</protein>
<accession>A0A8T1V4T7</accession>
<evidence type="ECO:0000313" key="3">
    <source>
        <dbReference type="Proteomes" id="UP000693981"/>
    </source>
</evidence>
<organism evidence="2 3">
    <name type="scientific">Phytophthora boehmeriae</name>
    <dbReference type="NCBI Taxonomy" id="109152"/>
    <lineage>
        <taxon>Eukaryota</taxon>
        <taxon>Sar</taxon>
        <taxon>Stramenopiles</taxon>
        <taxon>Oomycota</taxon>
        <taxon>Peronosporomycetes</taxon>
        <taxon>Peronosporales</taxon>
        <taxon>Peronosporaceae</taxon>
        <taxon>Phytophthora</taxon>
    </lineage>
</organism>
<comment type="caution">
    <text evidence="2">The sequence shown here is derived from an EMBL/GenBank/DDBJ whole genome shotgun (WGS) entry which is preliminary data.</text>
</comment>
<dbReference type="PANTHER" id="PTHR13225">
    <property type="entry name" value="MISEXPRESSION SUPPRESSOR OF RAS 6"/>
    <property type="match status" value="1"/>
</dbReference>
<reference evidence="2" key="1">
    <citation type="submission" date="2021-02" db="EMBL/GenBank/DDBJ databases">
        <authorList>
            <person name="Palmer J.M."/>
        </authorList>
    </citation>
    <scope>NUCLEOTIDE SEQUENCE</scope>
    <source>
        <strain evidence="2">SCRP23</strain>
    </source>
</reference>